<feature type="region of interest" description="Disordered" evidence="1">
    <location>
        <begin position="101"/>
        <end position="141"/>
    </location>
</feature>
<dbReference type="SUPFAM" id="SSF48452">
    <property type="entry name" value="TPR-like"/>
    <property type="match status" value="1"/>
</dbReference>
<evidence type="ECO:0000313" key="2">
    <source>
        <dbReference type="EMBL" id="ROH89485.1"/>
    </source>
</evidence>
<name>A0A3N0V9U2_9GAMM</name>
<dbReference type="InParanoid" id="A0A3N0V9U2"/>
<gene>
    <name evidence="2" type="ORF">ED208_10115</name>
</gene>
<reference evidence="2 3" key="1">
    <citation type="submission" date="2018-10" db="EMBL/GenBank/DDBJ databases">
        <authorList>
            <person name="Chen W.-M."/>
        </authorList>
    </citation>
    <scope>NUCLEOTIDE SEQUENCE [LARGE SCALE GENOMIC DNA]</scope>
    <source>
        <strain evidence="2 3">THS-13</strain>
    </source>
</reference>
<feature type="compositionally biased region" description="Low complexity" evidence="1">
    <location>
        <begin position="105"/>
        <end position="117"/>
    </location>
</feature>
<keyword evidence="3" id="KW-1185">Reference proteome</keyword>
<feature type="compositionally biased region" description="Low complexity" evidence="1">
    <location>
        <begin position="1"/>
        <end position="11"/>
    </location>
</feature>
<feature type="region of interest" description="Disordered" evidence="1">
    <location>
        <begin position="244"/>
        <end position="272"/>
    </location>
</feature>
<dbReference type="InterPro" id="IPR011990">
    <property type="entry name" value="TPR-like_helical_dom_sf"/>
</dbReference>
<organism evidence="2 3">
    <name type="scientific">Stagnimonas aquatica</name>
    <dbReference type="NCBI Taxonomy" id="2689987"/>
    <lineage>
        <taxon>Bacteria</taxon>
        <taxon>Pseudomonadati</taxon>
        <taxon>Pseudomonadota</taxon>
        <taxon>Gammaproteobacteria</taxon>
        <taxon>Nevskiales</taxon>
        <taxon>Nevskiaceae</taxon>
        <taxon>Stagnimonas</taxon>
    </lineage>
</organism>
<comment type="caution">
    <text evidence="2">The sequence shown here is derived from an EMBL/GenBank/DDBJ whole genome shotgun (WGS) entry which is preliminary data.</text>
</comment>
<feature type="compositionally biased region" description="Pro residues" evidence="1">
    <location>
        <begin position="130"/>
        <end position="141"/>
    </location>
</feature>
<dbReference type="Gene3D" id="1.25.40.10">
    <property type="entry name" value="Tetratricopeptide repeat domain"/>
    <property type="match status" value="1"/>
</dbReference>
<evidence type="ECO:0000313" key="3">
    <source>
        <dbReference type="Proteomes" id="UP000282106"/>
    </source>
</evidence>
<accession>A0A3N0V9U2</accession>
<protein>
    <submittedName>
        <fullName evidence="2">Uncharacterized protein</fullName>
    </submittedName>
</protein>
<dbReference type="EMBL" id="RJVO01000004">
    <property type="protein sequence ID" value="ROH89485.1"/>
    <property type="molecule type" value="Genomic_DNA"/>
</dbReference>
<sequence length="272" mass="29204">MVAADARPQGARPRRHPAGRGRGSADRPRQWAEGRRALCRRGEHSLCCRLRAQRVRALCRRLARQAGGLAQGDFPVTRWLLIPVAGLLLAGCANIQPQPVGQVYPEPSGQPSSTGGSPVPGGAVGQPVSPGEPVPVPEVKPPLLPSYPRNIEASGAAAPVLSLVRQAREARKAGKLEPAAAALERALRIEPRNPWVWQALAGLHLQMGQAEQAESEAQKSNSLARRNPYIEVENWRLLAAARTQRGNANGAAQAEARHEELQRLLTQPPLAP</sequence>
<dbReference type="AlphaFoldDB" id="A0A3N0V9U2"/>
<proteinExistence type="predicted"/>
<dbReference type="Proteomes" id="UP000282106">
    <property type="component" value="Unassembled WGS sequence"/>
</dbReference>
<feature type="region of interest" description="Disordered" evidence="1">
    <location>
        <begin position="1"/>
        <end position="31"/>
    </location>
</feature>
<evidence type="ECO:0000256" key="1">
    <source>
        <dbReference type="SAM" id="MobiDB-lite"/>
    </source>
</evidence>
<dbReference type="Pfam" id="PF14559">
    <property type="entry name" value="TPR_19"/>
    <property type="match status" value="1"/>
</dbReference>